<dbReference type="PaxDb" id="55529-EKX53247"/>
<reference evidence="2" key="3">
    <citation type="submission" date="2016-03" db="UniProtKB">
        <authorList>
            <consortium name="EnsemblProtists"/>
        </authorList>
    </citation>
    <scope>IDENTIFICATION</scope>
</reference>
<accession>L1JY16</accession>
<name>L1JY16_GUITC</name>
<protein>
    <submittedName>
        <fullName evidence="1 2">Uncharacterized protein</fullName>
    </submittedName>
</protein>
<sequence length="141" mass="16209">MLIHVSGQQAKDLNKHLKVINYRRIPGCLMSEEELEDLKWSSANEPPQEEVQTDDVTLDTQQVNLAYPLRTPHKGPASLATTLICHLFDRTRSCIVLELRQGGPWYIRVDLLEIRRRKEYEIAIPRTIASLGQAPDQYEES</sequence>
<reference evidence="3" key="2">
    <citation type="submission" date="2012-11" db="EMBL/GenBank/DDBJ databases">
        <authorList>
            <person name="Kuo A."/>
            <person name="Curtis B.A."/>
            <person name="Tanifuji G."/>
            <person name="Burki F."/>
            <person name="Gruber A."/>
            <person name="Irimia M."/>
            <person name="Maruyama S."/>
            <person name="Arias M.C."/>
            <person name="Ball S.G."/>
            <person name="Gile G.H."/>
            <person name="Hirakawa Y."/>
            <person name="Hopkins J.F."/>
            <person name="Rensing S.A."/>
            <person name="Schmutz J."/>
            <person name="Symeonidi A."/>
            <person name="Elias M."/>
            <person name="Eveleigh R.J."/>
            <person name="Herman E.K."/>
            <person name="Klute M.J."/>
            <person name="Nakayama T."/>
            <person name="Obornik M."/>
            <person name="Reyes-Prieto A."/>
            <person name="Armbrust E.V."/>
            <person name="Aves S.J."/>
            <person name="Beiko R.G."/>
            <person name="Coutinho P."/>
            <person name="Dacks J.B."/>
            <person name="Durnford D.G."/>
            <person name="Fast N.M."/>
            <person name="Green B.R."/>
            <person name="Grisdale C."/>
            <person name="Hempe F."/>
            <person name="Henrissat B."/>
            <person name="Hoppner M.P."/>
            <person name="Ishida K.-I."/>
            <person name="Kim E."/>
            <person name="Koreny L."/>
            <person name="Kroth P.G."/>
            <person name="Liu Y."/>
            <person name="Malik S.-B."/>
            <person name="Maier U.G."/>
            <person name="McRose D."/>
            <person name="Mock T."/>
            <person name="Neilson J.A."/>
            <person name="Onodera N.T."/>
            <person name="Poole A.M."/>
            <person name="Pritham E.J."/>
            <person name="Richards T.A."/>
            <person name="Rocap G."/>
            <person name="Roy S.W."/>
            <person name="Sarai C."/>
            <person name="Schaack S."/>
            <person name="Shirato S."/>
            <person name="Slamovits C.H."/>
            <person name="Spencer D.F."/>
            <person name="Suzuki S."/>
            <person name="Worden A.Z."/>
            <person name="Zauner S."/>
            <person name="Barry K."/>
            <person name="Bell C."/>
            <person name="Bharti A.K."/>
            <person name="Crow J.A."/>
            <person name="Grimwood J."/>
            <person name="Kramer R."/>
            <person name="Lindquist E."/>
            <person name="Lucas S."/>
            <person name="Salamov A."/>
            <person name="McFadden G.I."/>
            <person name="Lane C.E."/>
            <person name="Keeling P.J."/>
            <person name="Gray M.W."/>
            <person name="Grigoriev I.V."/>
            <person name="Archibald J.M."/>
        </authorList>
    </citation>
    <scope>NUCLEOTIDE SEQUENCE</scope>
    <source>
        <strain evidence="3">CCMP2712</strain>
    </source>
</reference>
<dbReference type="Proteomes" id="UP000011087">
    <property type="component" value="Unassembled WGS sequence"/>
</dbReference>
<evidence type="ECO:0000313" key="3">
    <source>
        <dbReference type="Proteomes" id="UP000011087"/>
    </source>
</evidence>
<dbReference type="EMBL" id="JH992970">
    <property type="protein sequence ID" value="EKX53247.1"/>
    <property type="molecule type" value="Genomic_DNA"/>
</dbReference>
<gene>
    <name evidence="1" type="ORF">GUITHDRAFT_150354</name>
</gene>
<proteinExistence type="predicted"/>
<reference evidence="1 3" key="1">
    <citation type="journal article" date="2012" name="Nature">
        <title>Algal genomes reveal evolutionary mosaicism and the fate of nucleomorphs.</title>
        <authorList>
            <consortium name="DOE Joint Genome Institute"/>
            <person name="Curtis B.A."/>
            <person name="Tanifuji G."/>
            <person name="Burki F."/>
            <person name="Gruber A."/>
            <person name="Irimia M."/>
            <person name="Maruyama S."/>
            <person name="Arias M.C."/>
            <person name="Ball S.G."/>
            <person name="Gile G.H."/>
            <person name="Hirakawa Y."/>
            <person name="Hopkins J.F."/>
            <person name="Kuo A."/>
            <person name="Rensing S.A."/>
            <person name="Schmutz J."/>
            <person name="Symeonidi A."/>
            <person name="Elias M."/>
            <person name="Eveleigh R.J."/>
            <person name="Herman E.K."/>
            <person name="Klute M.J."/>
            <person name="Nakayama T."/>
            <person name="Obornik M."/>
            <person name="Reyes-Prieto A."/>
            <person name="Armbrust E.V."/>
            <person name="Aves S.J."/>
            <person name="Beiko R.G."/>
            <person name="Coutinho P."/>
            <person name="Dacks J.B."/>
            <person name="Durnford D.G."/>
            <person name="Fast N.M."/>
            <person name="Green B.R."/>
            <person name="Grisdale C.J."/>
            <person name="Hempel F."/>
            <person name="Henrissat B."/>
            <person name="Hoppner M.P."/>
            <person name="Ishida K."/>
            <person name="Kim E."/>
            <person name="Koreny L."/>
            <person name="Kroth P.G."/>
            <person name="Liu Y."/>
            <person name="Malik S.B."/>
            <person name="Maier U.G."/>
            <person name="McRose D."/>
            <person name="Mock T."/>
            <person name="Neilson J.A."/>
            <person name="Onodera N.T."/>
            <person name="Poole A.M."/>
            <person name="Pritham E.J."/>
            <person name="Richards T.A."/>
            <person name="Rocap G."/>
            <person name="Roy S.W."/>
            <person name="Sarai C."/>
            <person name="Schaack S."/>
            <person name="Shirato S."/>
            <person name="Slamovits C.H."/>
            <person name="Spencer D.F."/>
            <person name="Suzuki S."/>
            <person name="Worden A.Z."/>
            <person name="Zauner S."/>
            <person name="Barry K."/>
            <person name="Bell C."/>
            <person name="Bharti A.K."/>
            <person name="Crow J.A."/>
            <person name="Grimwood J."/>
            <person name="Kramer R."/>
            <person name="Lindquist E."/>
            <person name="Lucas S."/>
            <person name="Salamov A."/>
            <person name="McFadden G.I."/>
            <person name="Lane C.E."/>
            <person name="Keeling P.J."/>
            <person name="Gray M.W."/>
            <person name="Grigoriev I.V."/>
            <person name="Archibald J.M."/>
        </authorList>
    </citation>
    <scope>NUCLEOTIDE SEQUENCE</scope>
    <source>
        <strain evidence="1 3">CCMP2712</strain>
    </source>
</reference>
<dbReference type="HOGENOM" id="CLU_1829027_0_0_1"/>
<dbReference type="AlphaFoldDB" id="L1JY16"/>
<dbReference type="RefSeq" id="XP_005840227.1">
    <property type="nucleotide sequence ID" value="XM_005840170.1"/>
</dbReference>
<keyword evidence="3" id="KW-1185">Reference proteome</keyword>
<dbReference type="KEGG" id="gtt:GUITHDRAFT_150354"/>
<dbReference type="GeneID" id="17310104"/>
<organism evidence="1">
    <name type="scientific">Guillardia theta (strain CCMP2712)</name>
    <name type="common">Cryptophyte</name>
    <dbReference type="NCBI Taxonomy" id="905079"/>
    <lineage>
        <taxon>Eukaryota</taxon>
        <taxon>Cryptophyceae</taxon>
        <taxon>Pyrenomonadales</taxon>
        <taxon>Geminigeraceae</taxon>
        <taxon>Guillardia</taxon>
    </lineage>
</organism>
<dbReference type="EnsemblProtists" id="EKX53247">
    <property type="protein sequence ID" value="EKX53247"/>
    <property type="gene ID" value="GUITHDRAFT_150354"/>
</dbReference>
<evidence type="ECO:0000313" key="2">
    <source>
        <dbReference type="EnsemblProtists" id="EKX53247"/>
    </source>
</evidence>
<evidence type="ECO:0000313" key="1">
    <source>
        <dbReference type="EMBL" id="EKX53247.1"/>
    </source>
</evidence>